<dbReference type="GO" id="GO:0003723">
    <property type="term" value="F:RNA binding"/>
    <property type="evidence" value="ECO:0007669"/>
    <property type="project" value="UniProtKB-KW"/>
</dbReference>
<name>A0AAT9HSY7_9ACTN</name>
<dbReference type="InterPro" id="IPR002942">
    <property type="entry name" value="S4_RNA-bd"/>
</dbReference>
<dbReference type="PROSITE" id="PS50889">
    <property type="entry name" value="S4"/>
    <property type="match status" value="1"/>
</dbReference>
<reference evidence="3" key="1">
    <citation type="submission" date="2024-06" db="EMBL/GenBank/DDBJ databases">
        <authorList>
            <consortium name="consrtm"/>
            <person name="Uemura M."/>
            <person name="Terahara T."/>
        </authorList>
    </citation>
    <scope>NUCLEOTIDE SEQUENCE</scope>
    <source>
        <strain evidence="3">KM77-8</strain>
    </source>
</reference>
<reference evidence="3" key="2">
    <citation type="submission" date="2024-07" db="EMBL/GenBank/DDBJ databases">
        <title>Streptomyces haneummycinica sp. nov., a new antibiotic-producing actinobacterium isolated from marine sediment.</title>
        <authorList>
            <person name="Uemura M."/>
            <person name="Hamada M."/>
            <person name="Hirano S."/>
            <person name="Kobayashi K."/>
            <person name="Ohshiro T."/>
            <person name="Kobayashi T."/>
            <person name="Terahara T."/>
        </authorList>
    </citation>
    <scope>NUCLEOTIDE SEQUENCE</scope>
    <source>
        <strain evidence="3">KM77-8</strain>
    </source>
</reference>
<dbReference type="EMBL" id="AP035768">
    <property type="protein sequence ID" value="BFO20721.1"/>
    <property type="molecule type" value="Genomic_DNA"/>
</dbReference>
<accession>A0AAT9HSY7</accession>
<evidence type="ECO:0000256" key="1">
    <source>
        <dbReference type="PROSITE-ProRule" id="PRU00182"/>
    </source>
</evidence>
<evidence type="ECO:0000313" key="3">
    <source>
        <dbReference type="EMBL" id="BFO20721.1"/>
    </source>
</evidence>
<dbReference type="CDD" id="cd00165">
    <property type="entry name" value="S4"/>
    <property type="match status" value="1"/>
</dbReference>
<evidence type="ECO:0000259" key="2">
    <source>
        <dbReference type="SMART" id="SM00363"/>
    </source>
</evidence>
<feature type="domain" description="RNA-binding S4" evidence="2">
    <location>
        <begin position="19"/>
        <end position="83"/>
    </location>
</feature>
<dbReference type="Gene3D" id="3.10.290.10">
    <property type="entry name" value="RNA-binding S4 domain"/>
    <property type="match status" value="1"/>
</dbReference>
<keyword evidence="1" id="KW-0694">RNA-binding</keyword>
<sequence>MSTIPEIRTLPVPDGLEGERVDAAISRMFGFSRTKAAELAAAGKVTVDGSVVGKSERVSGGAWLEVEMPQAPAPVRIVAEPVEGMEIVHDDDDVVVIVKPVGVAAHPRPAGPARR</sequence>
<gene>
    <name evidence="3" type="ORF">SHKM778_71090</name>
</gene>
<protein>
    <recommendedName>
        <fullName evidence="2">RNA-binding S4 domain-containing protein</fullName>
    </recommendedName>
</protein>
<dbReference type="SMART" id="SM00363">
    <property type="entry name" value="S4"/>
    <property type="match status" value="1"/>
</dbReference>
<dbReference type="AlphaFoldDB" id="A0AAT9HSY7"/>
<organism evidence="3">
    <name type="scientific">Streptomyces haneummycinicus</name>
    <dbReference type="NCBI Taxonomy" id="3074435"/>
    <lineage>
        <taxon>Bacteria</taxon>
        <taxon>Bacillati</taxon>
        <taxon>Actinomycetota</taxon>
        <taxon>Actinomycetes</taxon>
        <taxon>Kitasatosporales</taxon>
        <taxon>Streptomycetaceae</taxon>
        <taxon>Streptomyces</taxon>
    </lineage>
</organism>
<proteinExistence type="predicted"/>
<dbReference type="Pfam" id="PF01479">
    <property type="entry name" value="S4"/>
    <property type="match status" value="1"/>
</dbReference>
<dbReference type="InterPro" id="IPR036986">
    <property type="entry name" value="S4_RNA-bd_sf"/>
</dbReference>
<dbReference type="SUPFAM" id="SSF55174">
    <property type="entry name" value="Alpha-L RNA-binding motif"/>
    <property type="match status" value="1"/>
</dbReference>